<keyword evidence="2" id="KW-1185">Reference proteome</keyword>
<evidence type="ECO:0000313" key="1">
    <source>
        <dbReference type="EMBL" id="KAG0431691.1"/>
    </source>
</evidence>
<reference evidence="1 2" key="1">
    <citation type="journal article" date="2020" name="Cell">
        <title>Large-Scale Comparative Analyses of Tick Genomes Elucidate Their Genetic Diversity and Vector Capacities.</title>
        <authorList>
            <consortium name="Tick Genome and Microbiome Consortium (TIGMIC)"/>
            <person name="Jia N."/>
            <person name="Wang J."/>
            <person name="Shi W."/>
            <person name="Du L."/>
            <person name="Sun Y."/>
            <person name="Zhan W."/>
            <person name="Jiang J.F."/>
            <person name="Wang Q."/>
            <person name="Zhang B."/>
            <person name="Ji P."/>
            <person name="Bell-Sakyi L."/>
            <person name="Cui X.M."/>
            <person name="Yuan T.T."/>
            <person name="Jiang B.G."/>
            <person name="Yang W.F."/>
            <person name="Lam T.T."/>
            <person name="Chang Q.C."/>
            <person name="Ding S.J."/>
            <person name="Wang X.J."/>
            <person name="Zhu J.G."/>
            <person name="Ruan X.D."/>
            <person name="Zhao L."/>
            <person name="Wei J.T."/>
            <person name="Ye R.Z."/>
            <person name="Que T.C."/>
            <person name="Du C.H."/>
            <person name="Zhou Y.H."/>
            <person name="Cheng J.X."/>
            <person name="Dai P.F."/>
            <person name="Guo W.B."/>
            <person name="Han X.H."/>
            <person name="Huang E.J."/>
            <person name="Li L.F."/>
            <person name="Wei W."/>
            <person name="Gao Y.C."/>
            <person name="Liu J.Z."/>
            <person name="Shao H.Z."/>
            <person name="Wang X."/>
            <person name="Wang C.C."/>
            <person name="Yang T.C."/>
            <person name="Huo Q.B."/>
            <person name="Li W."/>
            <person name="Chen H.Y."/>
            <person name="Chen S.E."/>
            <person name="Zhou L.G."/>
            <person name="Ni X.B."/>
            <person name="Tian J.H."/>
            <person name="Sheng Y."/>
            <person name="Liu T."/>
            <person name="Pan Y.S."/>
            <person name="Xia L.Y."/>
            <person name="Li J."/>
            <person name="Zhao F."/>
            <person name="Cao W.C."/>
        </authorList>
    </citation>
    <scope>NUCLEOTIDE SEQUENCE [LARGE SCALE GENOMIC DNA]</scope>
    <source>
        <strain evidence="1">Iper-2018</strain>
    </source>
</reference>
<organism evidence="1 2">
    <name type="scientific">Ixodes persulcatus</name>
    <name type="common">Taiga tick</name>
    <dbReference type="NCBI Taxonomy" id="34615"/>
    <lineage>
        <taxon>Eukaryota</taxon>
        <taxon>Metazoa</taxon>
        <taxon>Ecdysozoa</taxon>
        <taxon>Arthropoda</taxon>
        <taxon>Chelicerata</taxon>
        <taxon>Arachnida</taxon>
        <taxon>Acari</taxon>
        <taxon>Parasitiformes</taxon>
        <taxon>Ixodida</taxon>
        <taxon>Ixodoidea</taxon>
        <taxon>Ixodidae</taxon>
        <taxon>Ixodinae</taxon>
        <taxon>Ixodes</taxon>
    </lineage>
</organism>
<sequence length="92" mass="9720">MIAAFANSPVNGGARSRLASWVSAAFESLRITRRSGAISASAKDSARRSAARQLGCRRACEGKVLRCSCSEVCHHHDAAITVRASRSTDSSV</sequence>
<accession>A0AC60QES0</accession>
<gene>
    <name evidence="1" type="ORF">HPB47_021547</name>
</gene>
<dbReference type="EMBL" id="JABSTQ010009205">
    <property type="protein sequence ID" value="KAG0431691.1"/>
    <property type="molecule type" value="Genomic_DNA"/>
</dbReference>
<comment type="caution">
    <text evidence="1">The sequence shown here is derived from an EMBL/GenBank/DDBJ whole genome shotgun (WGS) entry which is preliminary data.</text>
</comment>
<proteinExistence type="predicted"/>
<protein>
    <submittedName>
        <fullName evidence="1">Uncharacterized protein</fullName>
    </submittedName>
</protein>
<evidence type="ECO:0000313" key="2">
    <source>
        <dbReference type="Proteomes" id="UP000805193"/>
    </source>
</evidence>
<name>A0AC60QES0_IXOPE</name>
<dbReference type="Proteomes" id="UP000805193">
    <property type="component" value="Unassembled WGS sequence"/>
</dbReference>